<accession>A0A1L9STH9</accession>
<feature type="compositionally biased region" description="Polar residues" evidence="1">
    <location>
        <begin position="138"/>
        <end position="147"/>
    </location>
</feature>
<proteinExistence type="predicted"/>
<name>A0A1L9STH9_9EURO</name>
<sequence>MLDSLSNTKTIYNTLTVTELALRSTTDPTAKPSSAIMTPPSPSIPSDGSPRQLRSRPASRRKHVPSRESSSSTTRSRQTPQQTHHHRRVATASSIVSPAHAHSHRRSEGAVSQKQRREDLLALHRESCRLFQEDSHKITPTTMSSPTGAKFPRAPSTITHDEGSRTPSELGSPSSSPLLRAQRLPPPPSITEQSPALEYDHAFLHQNDSDLDSIRRRPDPRQQSVGETQIPSKQQPTATVIDWTSPSTRKREYEKIDRASRGVRGFWRRVAPNWCQTQDARTPFFEQDKDGRGNHEGSVRRFRMDIPDEPETEKSPVKLEVKVAATPRSADRTDDRRKRRWFCL</sequence>
<feature type="compositionally biased region" description="Polar residues" evidence="1">
    <location>
        <begin position="221"/>
        <end position="238"/>
    </location>
</feature>
<protein>
    <submittedName>
        <fullName evidence="2">Uncharacterized protein</fullName>
    </submittedName>
</protein>
<evidence type="ECO:0000313" key="2">
    <source>
        <dbReference type="EMBL" id="OJJ50510.1"/>
    </source>
</evidence>
<feature type="compositionally biased region" description="Basic and acidic residues" evidence="1">
    <location>
        <begin position="286"/>
        <end position="321"/>
    </location>
</feature>
<dbReference type="RefSeq" id="XP_022585020.1">
    <property type="nucleotide sequence ID" value="XM_022721486.1"/>
</dbReference>
<feature type="region of interest" description="Disordered" evidence="1">
    <location>
        <begin position="285"/>
        <end position="344"/>
    </location>
</feature>
<dbReference type="Proteomes" id="UP000184188">
    <property type="component" value="Unassembled WGS sequence"/>
</dbReference>
<feature type="region of interest" description="Disordered" evidence="1">
    <location>
        <begin position="132"/>
        <end position="193"/>
    </location>
</feature>
<feature type="region of interest" description="Disordered" evidence="1">
    <location>
        <begin position="23"/>
        <end position="115"/>
    </location>
</feature>
<dbReference type="VEuPathDB" id="FungiDB:ASPZODRAFT_126397"/>
<feature type="region of interest" description="Disordered" evidence="1">
    <location>
        <begin position="208"/>
        <end position="238"/>
    </location>
</feature>
<organism evidence="2 3">
    <name type="scientific">Penicilliopsis zonata CBS 506.65</name>
    <dbReference type="NCBI Taxonomy" id="1073090"/>
    <lineage>
        <taxon>Eukaryota</taxon>
        <taxon>Fungi</taxon>
        <taxon>Dikarya</taxon>
        <taxon>Ascomycota</taxon>
        <taxon>Pezizomycotina</taxon>
        <taxon>Eurotiomycetes</taxon>
        <taxon>Eurotiomycetidae</taxon>
        <taxon>Eurotiales</taxon>
        <taxon>Aspergillaceae</taxon>
        <taxon>Penicilliopsis</taxon>
    </lineage>
</organism>
<evidence type="ECO:0000313" key="3">
    <source>
        <dbReference type="Proteomes" id="UP000184188"/>
    </source>
</evidence>
<dbReference type="GeneID" id="34607951"/>
<feature type="compositionally biased region" description="Low complexity" evidence="1">
    <location>
        <begin position="67"/>
        <end position="82"/>
    </location>
</feature>
<feature type="compositionally biased region" description="Low complexity" evidence="1">
    <location>
        <begin position="167"/>
        <end position="183"/>
    </location>
</feature>
<gene>
    <name evidence="2" type="ORF">ASPZODRAFT_126397</name>
</gene>
<dbReference type="OrthoDB" id="5366332at2759"/>
<dbReference type="EMBL" id="KV878336">
    <property type="protein sequence ID" value="OJJ50510.1"/>
    <property type="molecule type" value="Genomic_DNA"/>
</dbReference>
<evidence type="ECO:0000256" key="1">
    <source>
        <dbReference type="SAM" id="MobiDB-lite"/>
    </source>
</evidence>
<dbReference type="AlphaFoldDB" id="A0A1L9STH9"/>
<feature type="compositionally biased region" description="Basic residues" evidence="1">
    <location>
        <begin position="53"/>
        <end position="64"/>
    </location>
</feature>
<keyword evidence="3" id="KW-1185">Reference proteome</keyword>
<reference evidence="3" key="1">
    <citation type="journal article" date="2017" name="Genome Biol.">
        <title>Comparative genomics reveals high biological diversity and specific adaptations in the industrially and medically important fungal genus Aspergillus.</title>
        <authorList>
            <person name="de Vries R.P."/>
            <person name="Riley R."/>
            <person name="Wiebenga A."/>
            <person name="Aguilar-Osorio G."/>
            <person name="Amillis S."/>
            <person name="Uchima C.A."/>
            <person name="Anderluh G."/>
            <person name="Asadollahi M."/>
            <person name="Askin M."/>
            <person name="Barry K."/>
            <person name="Battaglia E."/>
            <person name="Bayram O."/>
            <person name="Benocci T."/>
            <person name="Braus-Stromeyer S.A."/>
            <person name="Caldana C."/>
            <person name="Canovas D."/>
            <person name="Cerqueira G.C."/>
            <person name="Chen F."/>
            <person name="Chen W."/>
            <person name="Choi C."/>
            <person name="Clum A."/>
            <person name="Dos Santos R.A."/>
            <person name="Damasio A.R."/>
            <person name="Diallinas G."/>
            <person name="Emri T."/>
            <person name="Fekete E."/>
            <person name="Flipphi M."/>
            <person name="Freyberg S."/>
            <person name="Gallo A."/>
            <person name="Gournas C."/>
            <person name="Habgood R."/>
            <person name="Hainaut M."/>
            <person name="Harispe M.L."/>
            <person name="Henrissat B."/>
            <person name="Hilden K.S."/>
            <person name="Hope R."/>
            <person name="Hossain A."/>
            <person name="Karabika E."/>
            <person name="Karaffa L."/>
            <person name="Karanyi Z."/>
            <person name="Krasevec N."/>
            <person name="Kuo A."/>
            <person name="Kusch H."/>
            <person name="LaButti K."/>
            <person name="Lagendijk E.L."/>
            <person name="Lapidus A."/>
            <person name="Levasseur A."/>
            <person name="Lindquist E."/>
            <person name="Lipzen A."/>
            <person name="Logrieco A.F."/>
            <person name="MacCabe A."/>
            <person name="Maekelae M.R."/>
            <person name="Malavazi I."/>
            <person name="Melin P."/>
            <person name="Meyer V."/>
            <person name="Mielnichuk N."/>
            <person name="Miskei M."/>
            <person name="Molnar A.P."/>
            <person name="Mule G."/>
            <person name="Ngan C.Y."/>
            <person name="Orejas M."/>
            <person name="Orosz E."/>
            <person name="Ouedraogo J.P."/>
            <person name="Overkamp K.M."/>
            <person name="Park H.-S."/>
            <person name="Perrone G."/>
            <person name="Piumi F."/>
            <person name="Punt P.J."/>
            <person name="Ram A.F."/>
            <person name="Ramon A."/>
            <person name="Rauscher S."/>
            <person name="Record E."/>
            <person name="Riano-Pachon D.M."/>
            <person name="Robert V."/>
            <person name="Roehrig J."/>
            <person name="Ruller R."/>
            <person name="Salamov A."/>
            <person name="Salih N.S."/>
            <person name="Samson R.A."/>
            <person name="Sandor E."/>
            <person name="Sanguinetti M."/>
            <person name="Schuetze T."/>
            <person name="Sepcic K."/>
            <person name="Shelest E."/>
            <person name="Sherlock G."/>
            <person name="Sophianopoulou V."/>
            <person name="Squina F.M."/>
            <person name="Sun H."/>
            <person name="Susca A."/>
            <person name="Todd R.B."/>
            <person name="Tsang A."/>
            <person name="Unkles S.E."/>
            <person name="van de Wiele N."/>
            <person name="van Rossen-Uffink D."/>
            <person name="Oliveira J.V."/>
            <person name="Vesth T.C."/>
            <person name="Visser J."/>
            <person name="Yu J.-H."/>
            <person name="Zhou M."/>
            <person name="Andersen M.R."/>
            <person name="Archer D.B."/>
            <person name="Baker S.E."/>
            <person name="Benoit I."/>
            <person name="Brakhage A.A."/>
            <person name="Braus G.H."/>
            <person name="Fischer R."/>
            <person name="Frisvad J.C."/>
            <person name="Goldman G.H."/>
            <person name="Houbraken J."/>
            <person name="Oakley B."/>
            <person name="Pocsi I."/>
            <person name="Scazzocchio C."/>
            <person name="Seiboth B."/>
            <person name="vanKuyk P.A."/>
            <person name="Wortman J."/>
            <person name="Dyer P.S."/>
            <person name="Grigoriev I.V."/>
        </authorList>
    </citation>
    <scope>NUCLEOTIDE SEQUENCE [LARGE SCALE GENOMIC DNA]</scope>
    <source>
        <strain evidence="3">CBS 506.65</strain>
    </source>
</reference>
<feature type="compositionally biased region" description="Polar residues" evidence="1">
    <location>
        <begin position="23"/>
        <end position="36"/>
    </location>
</feature>